<protein>
    <recommendedName>
        <fullName evidence="3">Xylose isomerase</fullName>
    </recommendedName>
</protein>
<gene>
    <name evidence="1" type="ORF">A8C56_13225</name>
</gene>
<evidence type="ECO:0000313" key="2">
    <source>
        <dbReference type="Proteomes" id="UP000077667"/>
    </source>
</evidence>
<evidence type="ECO:0000313" key="1">
    <source>
        <dbReference type="EMBL" id="ANH81813.1"/>
    </source>
</evidence>
<dbReference type="Proteomes" id="UP000077667">
    <property type="component" value="Chromosome"/>
</dbReference>
<dbReference type="OrthoDB" id="2555274at2"/>
<reference evidence="1 2" key="1">
    <citation type="submission" date="2016-05" db="EMBL/GenBank/DDBJ databases">
        <title>Niabella ginsenosidivorans BS26 whole genome sequencing.</title>
        <authorList>
            <person name="Im W.T."/>
            <person name="Siddiqi M.Z."/>
        </authorList>
    </citation>
    <scope>NUCLEOTIDE SEQUENCE [LARGE SCALE GENOMIC DNA]</scope>
    <source>
        <strain evidence="1 2">BS26</strain>
    </source>
</reference>
<name>A0A1A9I2Q6_9BACT</name>
<dbReference type="EMBL" id="CP015772">
    <property type="protein sequence ID" value="ANH81813.1"/>
    <property type="molecule type" value="Genomic_DNA"/>
</dbReference>
<sequence>MKLQILCPQWGQEELSVEDFIIKVKKAGYDGIDTWVPGNRSERNRLMRLLDQYGLMMVSHQHQAGGCTIDEFCRSFEYYLYLSAETHPVLINSHSGKDYFSLEDQCRLIDIAENFSLKYKIPVAHETHRGRMYYCPQNAKELFRLRPSVKLTADFSHWVCVTESYLENFGPILSEAIDKTIHVHARIGFPEGPQIPDPRSEHWKEPATKFMEWWRQIIINRKNKGAGTLTITCEFGPPPYMWTDSNNNPVASQWDVNMYMQQLLRKAFESTEV</sequence>
<dbReference type="RefSeq" id="WP_067756838.1">
    <property type="nucleotide sequence ID" value="NZ_CP015772.1"/>
</dbReference>
<dbReference type="InterPro" id="IPR036237">
    <property type="entry name" value="Xyl_isomerase-like_sf"/>
</dbReference>
<dbReference type="SUPFAM" id="SSF51658">
    <property type="entry name" value="Xylose isomerase-like"/>
    <property type="match status" value="1"/>
</dbReference>
<dbReference type="AlphaFoldDB" id="A0A1A9I2Q6"/>
<accession>A0A1A9I2Q6</accession>
<dbReference type="KEGG" id="nia:A8C56_13225"/>
<evidence type="ECO:0008006" key="3">
    <source>
        <dbReference type="Google" id="ProtNLM"/>
    </source>
</evidence>
<proteinExistence type="predicted"/>
<keyword evidence="2" id="KW-1185">Reference proteome</keyword>
<dbReference type="Gene3D" id="3.20.20.150">
    <property type="entry name" value="Divalent-metal-dependent TIM barrel enzymes"/>
    <property type="match status" value="1"/>
</dbReference>
<dbReference type="STRING" id="1176587.A8C56_13225"/>
<organism evidence="1 2">
    <name type="scientific">Niabella ginsenosidivorans</name>
    <dbReference type="NCBI Taxonomy" id="1176587"/>
    <lineage>
        <taxon>Bacteria</taxon>
        <taxon>Pseudomonadati</taxon>
        <taxon>Bacteroidota</taxon>
        <taxon>Chitinophagia</taxon>
        <taxon>Chitinophagales</taxon>
        <taxon>Chitinophagaceae</taxon>
        <taxon>Niabella</taxon>
    </lineage>
</organism>